<dbReference type="SUPFAM" id="SSF63877">
    <property type="entry name" value="Methuselah ectodomain"/>
    <property type="match status" value="1"/>
</dbReference>
<dbReference type="GO" id="GO:0007166">
    <property type="term" value="P:cell surface receptor signaling pathway"/>
    <property type="evidence" value="ECO:0007669"/>
    <property type="project" value="InterPro"/>
</dbReference>
<dbReference type="HOGENOM" id="CLU_002753_3_0_1"/>
<evidence type="ECO:0000256" key="5">
    <source>
        <dbReference type="ARBA" id="ARBA00022729"/>
    </source>
</evidence>
<feature type="domain" description="G-protein coupled receptors family 2 profile 2" evidence="16">
    <location>
        <begin position="211"/>
        <end position="479"/>
    </location>
</feature>
<keyword evidence="4 14" id="KW-0812">Transmembrane</keyword>
<feature type="region of interest" description="Disordered" evidence="13">
    <location>
        <begin position="496"/>
        <end position="517"/>
    </location>
</feature>
<keyword evidence="9" id="KW-1015">Disulfide bond</keyword>
<dbReference type="OMA" id="WSAMYYF"/>
<dbReference type="PANTHER" id="PTHR47154:SF2">
    <property type="entry name" value="G-PROTEIN COUPLED RECEPTOR MTH-RELATED"/>
    <property type="match status" value="1"/>
</dbReference>
<dbReference type="Pfam" id="PF00002">
    <property type="entry name" value="7tm_2"/>
    <property type="match status" value="1"/>
</dbReference>
<keyword evidence="7" id="KW-0297">G-protein coupled receptor</keyword>
<keyword evidence="10" id="KW-0675">Receptor</keyword>
<dbReference type="InterPro" id="IPR000832">
    <property type="entry name" value="GPCR_2_secretin-like"/>
</dbReference>
<feature type="compositionally biased region" description="Basic and acidic residues" evidence="13">
    <location>
        <begin position="506"/>
        <end position="517"/>
    </location>
</feature>
<keyword evidence="5 15" id="KW-0732">Signal</keyword>
<keyword evidence="3" id="KW-1003">Cell membrane</keyword>
<protein>
    <submittedName>
        <fullName evidence="17">GL23699</fullName>
    </submittedName>
</protein>
<keyword evidence="11" id="KW-0325">Glycoprotein</keyword>
<evidence type="ECO:0000256" key="6">
    <source>
        <dbReference type="ARBA" id="ARBA00022989"/>
    </source>
</evidence>
<keyword evidence="18" id="KW-1185">Reference proteome</keyword>
<dbReference type="CDD" id="cd00251">
    <property type="entry name" value="Mth_Ecto"/>
    <property type="match status" value="1"/>
</dbReference>
<feature type="transmembrane region" description="Helical" evidence="14">
    <location>
        <begin position="466"/>
        <end position="485"/>
    </location>
</feature>
<feature type="signal peptide" evidence="15">
    <location>
        <begin position="1"/>
        <end position="23"/>
    </location>
</feature>
<feature type="compositionally biased region" description="Polar residues" evidence="13">
    <location>
        <begin position="496"/>
        <end position="505"/>
    </location>
</feature>
<evidence type="ECO:0000256" key="10">
    <source>
        <dbReference type="ARBA" id="ARBA00023170"/>
    </source>
</evidence>
<dbReference type="FunFam" id="2.30.160.11:FF:000001">
    <property type="entry name" value="G-protein coupled receptor Mth"/>
    <property type="match status" value="1"/>
</dbReference>
<feature type="transmembrane region" description="Helical" evidence="14">
    <location>
        <begin position="214"/>
        <end position="236"/>
    </location>
</feature>
<dbReference type="PhylomeDB" id="B4G697"/>
<dbReference type="STRING" id="7234.B4G697"/>
<comment type="similarity">
    <text evidence="2">Belongs to the G-protein coupled receptor 2 family. Mth subfamily.</text>
</comment>
<evidence type="ECO:0000259" key="16">
    <source>
        <dbReference type="PROSITE" id="PS50261"/>
    </source>
</evidence>
<evidence type="ECO:0000256" key="9">
    <source>
        <dbReference type="ARBA" id="ARBA00023157"/>
    </source>
</evidence>
<dbReference type="CDD" id="cd15039">
    <property type="entry name" value="7tmB3_Methuselah-like"/>
    <property type="match status" value="1"/>
</dbReference>
<dbReference type="EMBL" id="CH479179">
    <property type="protein sequence ID" value="EDW23856.1"/>
    <property type="molecule type" value="Genomic_DNA"/>
</dbReference>
<feature type="transmembrane region" description="Helical" evidence="14">
    <location>
        <begin position="323"/>
        <end position="345"/>
    </location>
</feature>
<dbReference type="Gene3D" id="1.20.1070.10">
    <property type="entry name" value="Rhodopsin 7-helix transmembrane proteins"/>
    <property type="match status" value="1"/>
</dbReference>
<gene>
    <name evidence="17" type="primary">Dper\GL23699</name>
    <name evidence="17" type="ORF">Dper_GL23699</name>
</gene>
<feature type="transmembrane region" description="Helical" evidence="14">
    <location>
        <begin position="426"/>
        <end position="446"/>
    </location>
</feature>
<dbReference type="InterPro" id="IPR044860">
    <property type="entry name" value="Methusela_ecto_dom_1"/>
</dbReference>
<evidence type="ECO:0000313" key="17">
    <source>
        <dbReference type="EMBL" id="EDW23856.1"/>
    </source>
</evidence>
<comment type="subcellular location">
    <subcellularLocation>
        <location evidence="1">Cell membrane</location>
        <topology evidence="1">Multi-pass membrane protein</topology>
    </subcellularLocation>
</comment>
<sequence>MNSRVCGCTLLLLSILMAIGVRTNDIPDCDFFDTVNITSSFKAGNGSYRYKNLTVPASLTGEYDYVIQYDGDRISVPKHIRGCVCKLKTCIRFCCPMIKRMKSFGCSKKENSLSYDMTLDIMQDDGSIASKHILTEMFVQEDLPLPCKTHYALDRELSSEDQWTLFEDGKLLRDYDKKNLSKQEYCLQPRMASNITYYDYTIAPYNCVVEPSMVMGYVKSASIICMVITIAVYFWLPRFHSLHGKCCNLYFICLAATFLLNVFSMFDVFRPRSLLCQINGYAGYFAVMATFLWLSVISFDLWRRFALRRFHEFNRNSRSSFLNYNYIVWSTASVLTLGILMIDLFTKFNSANPLTPGVGEYTCWIYTEGWSAMYYFYSPLIILILLNGTMFALTSRYIYVENKRNQQVLNQNERQRKSTNKANYRVYLRLFIIMGGSWCLEIMAFICYMEKVFEEFTTAADLINCSQGMIIFLATFCNCDILRSIHYRIQNRYSTATDSTGSSRNPDSDKFGNSERN</sequence>
<evidence type="ECO:0000256" key="8">
    <source>
        <dbReference type="ARBA" id="ARBA00023136"/>
    </source>
</evidence>
<proteinExistence type="inferred from homology"/>
<dbReference type="Proteomes" id="UP000008744">
    <property type="component" value="Unassembled WGS sequence"/>
</dbReference>
<evidence type="ECO:0000256" key="3">
    <source>
        <dbReference type="ARBA" id="ARBA00022475"/>
    </source>
</evidence>
<feature type="transmembrane region" description="Helical" evidence="14">
    <location>
        <begin position="374"/>
        <end position="394"/>
    </location>
</feature>
<dbReference type="GO" id="GO:0008528">
    <property type="term" value="F:G protein-coupled peptide receptor activity"/>
    <property type="evidence" value="ECO:0007669"/>
    <property type="project" value="TreeGrafter"/>
</dbReference>
<dbReference type="OrthoDB" id="6134459at2759"/>
<dbReference type="InterPro" id="IPR051384">
    <property type="entry name" value="Mth_GPCR"/>
</dbReference>
<evidence type="ECO:0000256" key="13">
    <source>
        <dbReference type="SAM" id="MobiDB-lite"/>
    </source>
</evidence>
<dbReference type="InterPro" id="IPR023311">
    <property type="entry name" value="Methusela_ecto_dom_2"/>
</dbReference>
<evidence type="ECO:0000256" key="15">
    <source>
        <dbReference type="SAM" id="SignalP"/>
    </source>
</evidence>
<dbReference type="PROSITE" id="PS50261">
    <property type="entry name" value="G_PROTEIN_RECEP_F2_4"/>
    <property type="match status" value="1"/>
</dbReference>
<evidence type="ECO:0000256" key="11">
    <source>
        <dbReference type="ARBA" id="ARBA00023180"/>
    </source>
</evidence>
<keyword evidence="12" id="KW-0807">Transducer</keyword>
<evidence type="ECO:0000256" key="12">
    <source>
        <dbReference type="ARBA" id="ARBA00023224"/>
    </source>
</evidence>
<dbReference type="Gene3D" id="2.30.160.11">
    <property type="match status" value="1"/>
</dbReference>
<name>B4G697_DROPE</name>
<dbReference type="KEGG" id="dpe:6588172"/>
<evidence type="ECO:0000256" key="4">
    <source>
        <dbReference type="ARBA" id="ARBA00022692"/>
    </source>
</evidence>
<dbReference type="eggNOG" id="KOG4193">
    <property type="taxonomic scope" value="Eukaryota"/>
</dbReference>
<reference evidence="17 18" key="1">
    <citation type="journal article" date="2007" name="Nature">
        <title>Evolution of genes and genomes on the Drosophila phylogeny.</title>
        <authorList>
            <consortium name="Drosophila 12 Genomes Consortium"/>
            <person name="Clark A.G."/>
            <person name="Eisen M.B."/>
            <person name="Smith D.R."/>
            <person name="Bergman C.M."/>
            <person name="Oliver B."/>
            <person name="Markow T.A."/>
            <person name="Kaufman T.C."/>
            <person name="Kellis M."/>
            <person name="Gelbart W."/>
            <person name="Iyer V.N."/>
            <person name="Pollard D.A."/>
            <person name="Sackton T.B."/>
            <person name="Larracuente A.M."/>
            <person name="Singh N.D."/>
            <person name="Abad J.P."/>
            <person name="Abt D.N."/>
            <person name="Adryan B."/>
            <person name="Aguade M."/>
            <person name="Akashi H."/>
            <person name="Anderson W.W."/>
            <person name="Aquadro C.F."/>
            <person name="Ardell D.H."/>
            <person name="Arguello R."/>
            <person name="Artieri C.G."/>
            <person name="Barbash D.A."/>
            <person name="Barker D."/>
            <person name="Barsanti P."/>
            <person name="Batterham P."/>
            <person name="Batzoglou S."/>
            <person name="Begun D."/>
            <person name="Bhutkar A."/>
            <person name="Blanco E."/>
            <person name="Bosak S.A."/>
            <person name="Bradley R.K."/>
            <person name="Brand A.D."/>
            <person name="Brent M.R."/>
            <person name="Brooks A.N."/>
            <person name="Brown R.H."/>
            <person name="Butlin R.K."/>
            <person name="Caggese C."/>
            <person name="Calvi B.R."/>
            <person name="Bernardo de Carvalho A."/>
            <person name="Caspi A."/>
            <person name="Castrezana S."/>
            <person name="Celniker S.E."/>
            <person name="Chang J.L."/>
            <person name="Chapple C."/>
            <person name="Chatterji S."/>
            <person name="Chinwalla A."/>
            <person name="Civetta A."/>
            <person name="Clifton S.W."/>
            <person name="Comeron J.M."/>
            <person name="Costello J.C."/>
            <person name="Coyne J.A."/>
            <person name="Daub J."/>
            <person name="David R.G."/>
            <person name="Delcher A.L."/>
            <person name="Delehaunty K."/>
            <person name="Do C.B."/>
            <person name="Ebling H."/>
            <person name="Edwards K."/>
            <person name="Eickbush T."/>
            <person name="Evans J.D."/>
            <person name="Filipski A."/>
            <person name="Findeiss S."/>
            <person name="Freyhult E."/>
            <person name="Fulton L."/>
            <person name="Fulton R."/>
            <person name="Garcia A.C."/>
            <person name="Gardiner A."/>
            <person name="Garfield D.A."/>
            <person name="Garvin B.E."/>
            <person name="Gibson G."/>
            <person name="Gilbert D."/>
            <person name="Gnerre S."/>
            <person name="Godfrey J."/>
            <person name="Good R."/>
            <person name="Gotea V."/>
            <person name="Gravely B."/>
            <person name="Greenberg A.J."/>
            <person name="Griffiths-Jones S."/>
            <person name="Gross S."/>
            <person name="Guigo R."/>
            <person name="Gustafson E.A."/>
            <person name="Haerty W."/>
            <person name="Hahn M.W."/>
            <person name="Halligan D.L."/>
            <person name="Halpern A.L."/>
            <person name="Halter G.M."/>
            <person name="Han M.V."/>
            <person name="Heger A."/>
            <person name="Hillier L."/>
            <person name="Hinrichs A.S."/>
            <person name="Holmes I."/>
            <person name="Hoskins R.A."/>
            <person name="Hubisz M.J."/>
            <person name="Hultmark D."/>
            <person name="Huntley M.A."/>
            <person name="Jaffe D.B."/>
            <person name="Jagadeeshan S."/>
            <person name="Jeck W.R."/>
            <person name="Johnson J."/>
            <person name="Jones C.D."/>
            <person name="Jordan W.C."/>
            <person name="Karpen G.H."/>
            <person name="Kataoka E."/>
            <person name="Keightley P.D."/>
            <person name="Kheradpour P."/>
            <person name="Kirkness E.F."/>
            <person name="Koerich L.B."/>
            <person name="Kristiansen K."/>
            <person name="Kudrna D."/>
            <person name="Kulathinal R.J."/>
            <person name="Kumar S."/>
            <person name="Kwok R."/>
            <person name="Lander E."/>
            <person name="Langley C.H."/>
            <person name="Lapoint R."/>
            <person name="Lazzaro B.P."/>
            <person name="Lee S.J."/>
            <person name="Levesque L."/>
            <person name="Li R."/>
            <person name="Lin C.F."/>
            <person name="Lin M.F."/>
            <person name="Lindblad-Toh K."/>
            <person name="Llopart A."/>
            <person name="Long M."/>
            <person name="Low L."/>
            <person name="Lozovsky E."/>
            <person name="Lu J."/>
            <person name="Luo M."/>
            <person name="Machado C.A."/>
            <person name="Makalowski W."/>
            <person name="Marzo M."/>
            <person name="Matsuda M."/>
            <person name="Matzkin L."/>
            <person name="McAllister B."/>
            <person name="McBride C.S."/>
            <person name="McKernan B."/>
            <person name="McKernan K."/>
            <person name="Mendez-Lago M."/>
            <person name="Minx P."/>
            <person name="Mollenhauer M.U."/>
            <person name="Montooth K."/>
            <person name="Mount S.M."/>
            <person name="Mu X."/>
            <person name="Myers E."/>
            <person name="Negre B."/>
            <person name="Newfeld S."/>
            <person name="Nielsen R."/>
            <person name="Noor M.A."/>
            <person name="O'Grady P."/>
            <person name="Pachter L."/>
            <person name="Papaceit M."/>
            <person name="Parisi M.J."/>
            <person name="Parisi M."/>
            <person name="Parts L."/>
            <person name="Pedersen J.S."/>
            <person name="Pesole G."/>
            <person name="Phillippy A.M."/>
            <person name="Ponting C.P."/>
            <person name="Pop M."/>
            <person name="Porcelli D."/>
            <person name="Powell J.R."/>
            <person name="Prohaska S."/>
            <person name="Pruitt K."/>
            <person name="Puig M."/>
            <person name="Quesneville H."/>
            <person name="Ram K.R."/>
            <person name="Rand D."/>
            <person name="Rasmussen M.D."/>
            <person name="Reed L.K."/>
            <person name="Reenan R."/>
            <person name="Reily A."/>
            <person name="Remington K.A."/>
            <person name="Rieger T.T."/>
            <person name="Ritchie M.G."/>
            <person name="Robin C."/>
            <person name="Rogers Y.H."/>
            <person name="Rohde C."/>
            <person name="Rozas J."/>
            <person name="Rubenfield M.J."/>
            <person name="Ruiz A."/>
            <person name="Russo S."/>
            <person name="Salzberg S.L."/>
            <person name="Sanchez-Gracia A."/>
            <person name="Saranga D.J."/>
            <person name="Sato H."/>
            <person name="Schaeffer S.W."/>
            <person name="Schatz M.C."/>
            <person name="Schlenke T."/>
            <person name="Schwartz R."/>
            <person name="Segarra C."/>
            <person name="Singh R.S."/>
            <person name="Sirot L."/>
            <person name="Sirota M."/>
            <person name="Sisneros N.B."/>
            <person name="Smith C.D."/>
            <person name="Smith T.F."/>
            <person name="Spieth J."/>
            <person name="Stage D.E."/>
            <person name="Stark A."/>
            <person name="Stephan W."/>
            <person name="Strausberg R.L."/>
            <person name="Strempel S."/>
            <person name="Sturgill D."/>
            <person name="Sutton G."/>
            <person name="Sutton G.G."/>
            <person name="Tao W."/>
            <person name="Teichmann S."/>
            <person name="Tobari Y.N."/>
            <person name="Tomimura Y."/>
            <person name="Tsolas J.M."/>
            <person name="Valente V.L."/>
            <person name="Venter E."/>
            <person name="Venter J.C."/>
            <person name="Vicario S."/>
            <person name="Vieira F.G."/>
            <person name="Vilella A.J."/>
            <person name="Villasante A."/>
            <person name="Walenz B."/>
            <person name="Wang J."/>
            <person name="Wasserman M."/>
            <person name="Watts T."/>
            <person name="Wilson D."/>
            <person name="Wilson R.K."/>
            <person name="Wing R.A."/>
            <person name="Wolfner M.F."/>
            <person name="Wong A."/>
            <person name="Wong G.K."/>
            <person name="Wu C.I."/>
            <person name="Wu G."/>
            <person name="Yamamoto D."/>
            <person name="Yang H.P."/>
            <person name="Yang S.P."/>
            <person name="Yorke J.A."/>
            <person name="Yoshida K."/>
            <person name="Zdobnov E."/>
            <person name="Zhang P."/>
            <person name="Zhang Y."/>
            <person name="Zimin A.V."/>
            <person name="Baldwin J."/>
            <person name="Abdouelleil A."/>
            <person name="Abdulkadir J."/>
            <person name="Abebe A."/>
            <person name="Abera B."/>
            <person name="Abreu J."/>
            <person name="Acer S.C."/>
            <person name="Aftuck L."/>
            <person name="Alexander A."/>
            <person name="An P."/>
            <person name="Anderson E."/>
            <person name="Anderson S."/>
            <person name="Arachi H."/>
            <person name="Azer M."/>
            <person name="Bachantsang P."/>
            <person name="Barry A."/>
            <person name="Bayul T."/>
            <person name="Berlin A."/>
            <person name="Bessette D."/>
            <person name="Bloom T."/>
            <person name="Blye J."/>
            <person name="Boguslavskiy L."/>
            <person name="Bonnet C."/>
            <person name="Boukhgalter B."/>
            <person name="Bourzgui I."/>
            <person name="Brown A."/>
            <person name="Cahill P."/>
            <person name="Channer S."/>
            <person name="Cheshatsang Y."/>
            <person name="Chuda L."/>
            <person name="Citroen M."/>
            <person name="Collymore A."/>
            <person name="Cooke P."/>
            <person name="Costello M."/>
            <person name="D'Aco K."/>
            <person name="Daza R."/>
            <person name="De Haan G."/>
            <person name="DeGray S."/>
            <person name="DeMaso C."/>
            <person name="Dhargay N."/>
            <person name="Dooley K."/>
            <person name="Dooley E."/>
            <person name="Doricent M."/>
            <person name="Dorje P."/>
            <person name="Dorjee K."/>
            <person name="Dupes A."/>
            <person name="Elong R."/>
            <person name="Falk J."/>
            <person name="Farina A."/>
            <person name="Faro S."/>
            <person name="Ferguson D."/>
            <person name="Fisher S."/>
            <person name="Foley C.D."/>
            <person name="Franke A."/>
            <person name="Friedrich D."/>
            <person name="Gadbois L."/>
            <person name="Gearin G."/>
            <person name="Gearin C.R."/>
            <person name="Giannoukos G."/>
            <person name="Goode T."/>
            <person name="Graham J."/>
            <person name="Grandbois E."/>
            <person name="Grewal S."/>
            <person name="Gyaltsen K."/>
            <person name="Hafez N."/>
            <person name="Hagos B."/>
            <person name="Hall J."/>
            <person name="Henson C."/>
            <person name="Hollinger A."/>
            <person name="Honan T."/>
            <person name="Huard M.D."/>
            <person name="Hughes L."/>
            <person name="Hurhula B."/>
            <person name="Husby M.E."/>
            <person name="Kamat A."/>
            <person name="Kanga B."/>
            <person name="Kashin S."/>
            <person name="Khazanovich D."/>
            <person name="Kisner P."/>
            <person name="Lance K."/>
            <person name="Lara M."/>
            <person name="Lee W."/>
            <person name="Lennon N."/>
            <person name="Letendre F."/>
            <person name="LeVine R."/>
            <person name="Lipovsky A."/>
            <person name="Liu X."/>
            <person name="Liu J."/>
            <person name="Liu S."/>
            <person name="Lokyitsang T."/>
            <person name="Lokyitsang Y."/>
            <person name="Lubonja R."/>
            <person name="Lui A."/>
            <person name="MacDonald P."/>
            <person name="Magnisalis V."/>
            <person name="Maru K."/>
            <person name="Matthews C."/>
            <person name="McCusker W."/>
            <person name="McDonough S."/>
            <person name="Mehta T."/>
            <person name="Meldrim J."/>
            <person name="Meneus L."/>
            <person name="Mihai O."/>
            <person name="Mihalev A."/>
            <person name="Mihova T."/>
            <person name="Mittelman R."/>
            <person name="Mlenga V."/>
            <person name="Montmayeur A."/>
            <person name="Mulrain L."/>
            <person name="Navidi A."/>
            <person name="Naylor J."/>
            <person name="Negash T."/>
            <person name="Nguyen T."/>
            <person name="Nguyen N."/>
            <person name="Nicol R."/>
            <person name="Norbu C."/>
            <person name="Norbu N."/>
            <person name="Novod N."/>
            <person name="O'Neill B."/>
            <person name="Osman S."/>
            <person name="Markiewicz E."/>
            <person name="Oyono O.L."/>
            <person name="Patti C."/>
            <person name="Phunkhang P."/>
            <person name="Pierre F."/>
            <person name="Priest M."/>
            <person name="Raghuraman S."/>
            <person name="Rege F."/>
            <person name="Reyes R."/>
            <person name="Rise C."/>
            <person name="Rogov P."/>
            <person name="Ross K."/>
            <person name="Ryan E."/>
            <person name="Settipalli S."/>
            <person name="Shea T."/>
            <person name="Sherpa N."/>
            <person name="Shi L."/>
            <person name="Shih D."/>
            <person name="Sparrow T."/>
            <person name="Spaulding J."/>
            <person name="Stalker J."/>
            <person name="Stange-Thomann N."/>
            <person name="Stavropoulos S."/>
            <person name="Stone C."/>
            <person name="Strader C."/>
            <person name="Tesfaye S."/>
            <person name="Thomson T."/>
            <person name="Thoulutsang Y."/>
            <person name="Thoulutsang D."/>
            <person name="Topham K."/>
            <person name="Topping I."/>
            <person name="Tsamla T."/>
            <person name="Vassiliev H."/>
            <person name="Vo A."/>
            <person name="Wangchuk T."/>
            <person name="Wangdi T."/>
            <person name="Weiand M."/>
            <person name="Wilkinson J."/>
            <person name="Wilson A."/>
            <person name="Yadav S."/>
            <person name="Young G."/>
            <person name="Yu Q."/>
            <person name="Zembek L."/>
            <person name="Zhong D."/>
            <person name="Zimmer A."/>
            <person name="Zwirko Z."/>
            <person name="Jaffe D.B."/>
            <person name="Alvarez P."/>
            <person name="Brockman W."/>
            <person name="Butler J."/>
            <person name="Chin C."/>
            <person name="Gnerre S."/>
            <person name="Grabherr M."/>
            <person name="Kleber M."/>
            <person name="Mauceli E."/>
            <person name="MacCallum I."/>
        </authorList>
    </citation>
    <scope>NUCLEOTIDE SEQUENCE [LARGE SCALE GENOMIC DNA]</scope>
    <source>
        <strain evidence="18">MSH-3 / Tucson 14011-0111.49</strain>
    </source>
</reference>
<dbReference type="InterPro" id="IPR017981">
    <property type="entry name" value="GPCR_2-like_7TM"/>
</dbReference>
<accession>B4G697</accession>
<feature type="transmembrane region" description="Helical" evidence="14">
    <location>
        <begin position="281"/>
        <end position="302"/>
    </location>
</feature>
<dbReference type="GO" id="GO:0005886">
    <property type="term" value="C:plasma membrane"/>
    <property type="evidence" value="ECO:0007669"/>
    <property type="project" value="UniProtKB-SubCell"/>
</dbReference>
<evidence type="ECO:0000256" key="2">
    <source>
        <dbReference type="ARBA" id="ARBA00008979"/>
    </source>
</evidence>
<feature type="chain" id="PRO_5002805863" evidence="15">
    <location>
        <begin position="24"/>
        <end position="517"/>
    </location>
</feature>
<dbReference type="PANTHER" id="PTHR47154">
    <property type="entry name" value="G-PROTEIN COUPLED RECEPTOR MTH-RELATED"/>
    <property type="match status" value="1"/>
</dbReference>
<keyword evidence="6 14" id="KW-1133">Transmembrane helix</keyword>
<evidence type="ECO:0000256" key="7">
    <source>
        <dbReference type="ARBA" id="ARBA00023040"/>
    </source>
</evidence>
<evidence type="ECO:0000256" key="1">
    <source>
        <dbReference type="ARBA" id="ARBA00004651"/>
    </source>
</evidence>
<evidence type="ECO:0000313" key="18">
    <source>
        <dbReference type="Proteomes" id="UP000008744"/>
    </source>
</evidence>
<dbReference type="Gene3D" id="2.170.180.11">
    <property type="entry name" value="Methuselah ectodomain, domain 2"/>
    <property type="match status" value="1"/>
</dbReference>
<dbReference type="InterPro" id="IPR036272">
    <property type="entry name" value="Methuselah_N_sf"/>
</dbReference>
<dbReference type="InterPro" id="IPR010596">
    <property type="entry name" value="Methuselah_N_dom"/>
</dbReference>
<organism evidence="18">
    <name type="scientific">Drosophila persimilis</name>
    <name type="common">Fruit fly</name>
    <dbReference type="NCBI Taxonomy" id="7234"/>
    <lineage>
        <taxon>Eukaryota</taxon>
        <taxon>Metazoa</taxon>
        <taxon>Ecdysozoa</taxon>
        <taxon>Arthropoda</taxon>
        <taxon>Hexapoda</taxon>
        <taxon>Insecta</taxon>
        <taxon>Pterygota</taxon>
        <taxon>Neoptera</taxon>
        <taxon>Endopterygota</taxon>
        <taxon>Diptera</taxon>
        <taxon>Brachycera</taxon>
        <taxon>Muscomorpha</taxon>
        <taxon>Ephydroidea</taxon>
        <taxon>Drosophilidae</taxon>
        <taxon>Drosophila</taxon>
        <taxon>Sophophora</taxon>
    </lineage>
</organism>
<feature type="transmembrane region" description="Helical" evidence="14">
    <location>
        <begin position="248"/>
        <end position="269"/>
    </location>
</feature>
<keyword evidence="8 14" id="KW-0472">Membrane</keyword>
<dbReference type="Pfam" id="PF06652">
    <property type="entry name" value="Methuselah_N"/>
    <property type="match status" value="1"/>
</dbReference>
<evidence type="ECO:0000256" key="14">
    <source>
        <dbReference type="SAM" id="Phobius"/>
    </source>
</evidence>
<dbReference type="AlphaFoldDB" id="B4G697"/>